<organism evidence="1 2">
    <name type="scientific">Ascaris lumbricoides</name>
    <name type="common">Giant roundworm</name>
    <dbReference type="NCBI Taxonomy" id="6252"/>
    <lineage>
        <taxon>Eukaryota</taxon>
        <taxon>Metazoa</taxon>
        <taxon>Ecdysozoa</taxon>
        <taxon>Nematoda</taxon>
        <taxon>Chromadorea</taxon>
        <taxon>Rhabditida</taxon>
        <taxon>Spirurina</taxon>
        <taxon>Ascaridomorpha</taxon>
        <taxon>Ascaridoidea</taxon>
        <taxon>Ascarididae</taxon>
        <taxon>Ascaris</taxon>
    </lineage>
</organism>
<reference evidence="2" key="1">
    <citation type="submission" date="2017-02" db="UniProtKB">
        <authorList>
            <consortium name="WormBaseParasite"/>
        </authorList>
    </citation>
    <scope>IDENTIFICATION</scope>
</reference>
<accession>A0A0M3HI68</accession>
<dbReference type="WBParaSite" id="ALUE_0000121301-mRNA-1">
    <property type="protein sequence ID" value="ALUE_0000121301-mRNA-1"/>
    <property type="gene ID" value="ALUE_0000121301"/>
</dbReference>
<evidence type="ECO:0000313" key="1">
    <source>
        <dbReference type="Proteomes" id="UP000036681"/>
    </source>
</evidence>
<name>A0A0M3HI68_ASCLU</name>
<dbReference type="Proteomes" id="UP000036681">
    <property type="component" value="Unplaced"/>
</dbReference>
<protein>
    <submittedName>
        <fullName evidence="2">Aa_trans domain-containing protein</fullName>
    </submittedName>
</protein>
<proteinExistence type="predicted"/>
<sequence length="84" mass="9082">MAHCCFFRCNGKEANFSASSDTFADEEDLFGDRAATSESISPEQALIHMMKCMMGTGMLSLPLAFKYSGLAVTIESVAFHAGFT</sequence>
<dbReference type="AlphaFoldDB" id="A0A0M3HI68"/>
<evidence type="ECO:0000313" key="2">
    <source>
        <dbReference type="WBParaSite" id="ALUE_0000121301-mRNA-1"/>
    </source>
</evidence>
<keyword evidence="1" id="KW-1185">Reference proteome</keyword>